<dbReference type="PROSITE" id="PS51352">
    <property type="entry name" value="THIOREDOXIN_2"/>
    <property type="match status" value="1"/>
</dbReference>
<sequence length="392" mass="44993">MKKAFLYFLFCCYVINNANAQAGKAPEAWLAMTNKLASLKSIAYTYKHETNNIKDNSYDTLMATCYLDFNYDDEQTISKFRIESDKIISIFNGTELFTLNKASKTYSLTEQASQRLFSNRSLFQNSLQTLRNAANQITANDGIIKTQRDTVINNKTYKLVQMDMFKKTLSYAVDLMQFTKDVTVYYKVIIDPATWLPYQVLNSNSLSKEGYNTKTVFSDINTNPVKPDEYSWYYSTYQNEYKPEKKEARSPLIAAGSKMPLDWSLPEYTQKANPVFKGDGLKGKLILFDFWIMNCGHCIESLPVLKELQAKYGGDKFQLISINAYDKKQEIDAFYKRERPQYKILYNGSAFAKSLGVFGYPTFILMDGTGKVLLSSERINHPMIEPLIKANL</sequence>
<dbReference type="SUPFAM" id="SSF52833">
    <property type="entry name" value="Thioredoxin-like"/>
    <property type="match status" value="1"/>
</dbReference>
<protein>
    <submittedName>
        <fullName evidence="3">TlpA family protein disulfide reductase</fullName>
    </submittedName>
</protein>
<dbReference type="Gene3D" id="3.40.30.10">
    <property type="entry name" value="Glutaredoxin"/>
    <property type="match status" value="1"/>
</dbReference>
<dbReference type="Proteomes" id="UP001596958">
    <property type="component" value="Unassembled WGS sequence"/>
</dbReference>
<dbReference type="InterPro" id="IPR050553">
    <property type="entry name" value="Thioredoxin_ResA/DsbE_sf"/>
</dbReference>
<dbReference type="PANTHER" id="PTHR42852:SF13">
    <property type="entry name" value="PROTEIN DIPZ"/>
    <property type="match status" value="1"/>
</dbReference>
<gene>
    <name evidence="3" type="ORF">ACFQZS_12725</name>
</gene>
<dbReference type="EMBL" id="JBHTHU010000009">
    <property type="protein sequence ID" value="MFD0751012.1"/>
    <property type="molecule type" value="Genomic_DNA"/>
</dbReference>
<name>A0ABW2YWY6_9SPHI</name>
<dbReference type="CDD" id="cd02966">
    <property type="entry name" value="TlpA_like_family"/>
    <property type="match status" value="1"/>
</dbReference>
<dbReference type="RefSeq" id="WP_377100797.1">
    <property type="nucleotide sequence ID" value="NZ_JBHTHU010000009.1"/>
</dbReference>
<comment type="caution">
    <text evidence="3">The sequence shown here is derived from an EMBL/GenBank/DDBJ whole genome shotgun (WGS) entry which is preliminary data.</text>
</comment>
<dbReference type="PANTHER" id="PTHR42852">
    <property type="entry name" value="THIOL:DISULFIDE INTERCHANGE PROTEIN DSBE"/>
    <property type="match status" value="1"/>
</dbReference>
<dbReference type="InterPro" id="IPR013740">
    <property type="entry name" value="Redoxin"/>
</dbReference>
<dbReference type="InterPro" id="IPR013766">
    <property type="entry name" value="Thioredoxin_domain"/>
</dbReference>
<evidence type="ECO:0000313" key="4">
    <source>
        <dbReference type="Proteomes" id="UP001596958"/>
    </source>
</evidence>
<feature type="chain" id="PRO_5046007679" evidence="1">
    <location>
        <begin position="21"/>
        <end position="392"/>
    </location>
</feature>
<evidence type="ECO:0000259" key="2">
    <source>
        <dbReference type="PROSITE" id="PS51352"/>
    </source>
</evidence>
<accession>A0ABW2YWY6</accession>
<proteinExistence type="predicted"/>
<dbReference type="Pfam" id="PF08534">
    <property type="entry name" value="Redoxin"/>
    <property type="match status" value="1"/>
</dbReference>
<keyword evidence="1" id="KW-0732">Signal</keyword>
<evidence type="ECO:0000313" key="3">
    <source>
        <dbReference type="EMBL" id="MFD0751012.1"/>
    </source>
</evidence>
<feature type="signal peptide" evidence="1">
    <location>
        <begin position="1"/>
        <end position="20"/>
    </location>
</feature>
<keyword evidence="4" id="KW-1185">Reference proteome</keyword>
<feature type="domain" description="Thioredoxin" evidence="2">
    <location>
        <begin position="259"/>
        <end position="392"/>
    </location>
</feature>
<dbReference type="InterPro" id="IPR036249">
    <property type="entry name" value="Thioredoxin-like_sf"/>
</dbReference>
<reference evidence="4" key="1">
    <citation type="journal article" date="2019" name="Int. J. Syst. Evol. Microbiol.">
        <title>The Global Catalogue of Microorganisms (GCM) 10K type strain sequencing project: providing services to taxonomists for standard genome sequencing and annotation.</title>
        <authorList>
            <consortium name="The Broad Institute Genomics Platform"/>
            <consortium name="The Broad Institute Genome Sequencing Center for Infectious Disease"/>
            <person name="Wu L."/>
            <person name="Ma J."/>
        </authorList>
    </citation>
    <scope>NUCLEOTIDE SEQUENCE [LARGE SCALE GENOMIC DNA]</scope>
    <source>
        <strain evidence="4">CCUG 63418</strain>
    </source>
</reference>
<organism evidence="3 4">
    <name type="scientific">Mucilaginibacter calamicampi</name>
    <dbReference type="NCBI Taxonomy" id="1302352"/>
    <lineage>
        <taxon>Bacteria</taxon>
        <taxon>Pseudomonadati</taxon>
        <taxon>Bacteroidota</taxon>
        <taxon>Sphingobacteriia</taxon>
        <taxon>Sphingobacteriales</taxon>
        <taxon>Sphingobacteriaceae</taxon>
        <taxon>Mucilaginibacter</taxon>
    </lineage>
</organism>
<evidence type="ECO:0000256" key="1">
    <source>
        <dbReference type="SAM" id="SignalP"/>
    </source>
</evidence>